<gene>
    <name evidence="2" type="ORF">ATO7_09767</name>
</gene>
<sequence length="119" mass="12756">MMPGALAAAMVLMLNYAALVMLALAMNRHHQQVFEYKPSPYRVRALRGVAALLLGLSATLGATVWGFSVGVFGVWGGCLSMAACAVVFSLPYVPQLVVRITLAAPLVLVLWFWLGRHAG</sequence>
<dbReference type="AlphaFoldDB" id="A0A1Y1SEC4"/>
<dbReference type="Pfam" id="PF11804">
    <property type="entry name" value="DUF3325"/>
    <property type="match status" value="1"/>
</dbReference>
<dbReference type="Proteomes" id="UP000192342">
    <property type="component" value="Unassembled WGS sequence"/>
</dbReference>
<name>A0A1Y1SEC4_9GAMM</name>
<evidence type="ECO:0008006" key="4">
    <source>
        <dbReference type="Google" id="ProtNLM"/>
    </source>
</evidence>
<feature type="transmembrane region" description="Helical" evidence="1">
    <location>
        <begin position="45"/>
        <end position="65"/>
    </location>
</feature>
<protein>
    <recommendedName>
        <fullName evidence="4">Iron uptake protein</fullName>
    </recommendedName>
</protein>
<dbReference type="InterPro" id="IPR021762">
    <property type="entry name" value="DUF3325"/>
</dbReference>
<evidence type="ECO:0000313" key="3">
    <source>
        <dbReference type="Proteomes" id="UP000192342"/>
    </source>
</evidence>
<comment type="caution">
    <text evidence="2">The sequence shown here is derived from an EMBL/GenBank/DDBJ whole genome shotgun (WGS) entry which is preliminary data.</text>
</comment>
<feature type="transmembrane region" description="Helical" evidence="1">
    <location>
        <begin position="96"/>
        <end position="114"/>
    </location>
</feature>
<keyword evidence="3" id="KW-1185">Reference proteome</keyword>
<dbReference type="STRING" id="1317117.ATO7_09767"/>
<keyword evidence="1" id="KW-0472">Membrane</keyword>
<dbReference type="EMBL" id="AQQV01000002">
    <property type="protein sequence ID" value="ORE87319.1"/>
    <property type="molecule type" value="Genomic_DNA"/>
</dbReference>
<reference evidence="2 3" key="1">
    <citation type="submission" date="2013-04" db="EMBL/GenBank/DDBJ databases">
        <title>Oceanococcus atlanticus 22II-S10r2 Genome Sequencing.</title>
        <authorList>
            <person name="Lai Q."/>
            <person name="Li G."/>
            <person name="Shao Z."/>
        </authorList>
    </citation>
    <scope>NUCLEOTIDE SEQUENCE [LARGE SCALE GENOMIC DNA]</scope>
    <source>
        <strain evidence="2 3">22II-S10r2</strain>
    </source>
</reference>
<evidence type="ECO:0000313" key="2">
    <source>
        <dbReference type="EMBL" id="ORE87319.1"/>
    </source>
</evidence>
<accession>A0A1Y1SEC4</accession>
<keyword evidence="1" id="KW-1133">Transmembrane helix</keyword>
<feature type="transmembrane region" description="Helical" evidence="1">
    <location>
        <begin position="71"/>
        <end position="89"/>
    </location>
</feature>
<proteinExistence type="predicted"/>
<keyword evidence="1" id="KW-0812">Transmembrane</keyword>
<evidence type="ECO:0000256" key="1">
    <source>
        <dbReference type="SAM" id="Phobius"/>
    </source>
</evidence>
<organism evidence="2 3">
    <name type="scientific">Oceanococcus atlanticus</name>
    <dbReference type="NCBI Taxonomy" id="1317117"/>
    <lineage>
        <taxon>Bacteria</taxon>
        <taxon>Pseudomonadati</taxon>
        <taxon>Pseudomonadota</taxon>
        <taxon>Gammaproteobacteria</taxon>
        <taxon>Chromatiales</taxon>
        <taxon>Oceanococcaceae</taxon>
        <taxon>Oceanococcus</taxon>
    </lineage>
</organism>
<feature type="transmembrane region" description="Helical" evidence="1">
    <location>
        <begin position="6"/>
        <end position="25"/>
    </location>
</feature>